<dbReference type="AlphaFoldDB" id="A0A930Q737"/>
<organism evidence="1 2">
    <name type="scientific">Rothia mucilaginosa</name>
    <dbReference type="NCBI Taxonomy" id="43675"/>
    <lineage>
        <taxon>Bacteria</taxon>
        <taxon>Bacillati</taxon>
        <taxon>Actinomycetota</taxon>
        <taxon>Actinomycetes</taxon>
        <taxon>Micrococcales</taxon>
        <taxon>Micrococcaceae</taxon>
        <taxon>Rothia</taxon>
    </lineage>
</organism>
<dbReference type="Proteomes" id="UP000785653">
    <property type="component" value="Unassembled WGS sequence"/>
</dbReference>
<gene>
    <name evidence="1" type="ORF">HXO65_00040</name>
</gene>
<evidence type="ECO:0000313" key="2">
    <source>
        <dbReference type="Proteomes" id="UP000785653"/>
    </source>
</evidence>
<proteinExistence type="predicted"/>
<name>A0A930Q737_9MICC</name>
<sequence length="306" mass="34754">MSTSYGLGFEPFPLLLDYELGDHLMLRTDATENALFLGSHMNGNISEIEEALDERFTIDERFGDKQAEASKLETEMYNAFVERLLAGEEGDTLGSLYYSLLYGYSTCEDERSWLQSKGMHLPVVPFSDEPDCNADAVPDLAPWLSEDYLSQVDDLFELEPGRTEDGVPCIWVRPGKRREVRVLLRPEGWDMAAHFQMMLWDWDLDGGFFDDPEVIARARDTWVTDGFLDRTYVHHADLRKNTGYRETVYHLPEAARTELMVELANTGLWGTVSLESEVRVLGSADDLDFELDTYGDVVCKAVVFVG</sequence>
<comment type="caution">
    <text evidence="1">The sequence shown here is derived from an EMBL/GenBank/DDBJ whole genome shotgun (WGS) entry which is preliminary data.</text>
</comment>
<dbReference type="EMBL" id="JABZXS010000001">
    <property type="protein sequence ID" value="MBF1672594.1"/>
    <property type="molecule type" value="Genomic_DNA"/>
</dbReference>
<protein>
    <submittedName>
        <fullName evidence="1">Uncharacterized protein</fullName>
    </submittedName>
</protein>
<accession>A0A930Q737</accession>
<reference evidence="1" key="1">
    <citation type="submission" date="2020-04" db="EMBL/GenBank/DDBJ databases">
        <title>Deep metagenomics examines the oral microbiome during advanced dental caries in children, revealing novel taxa and co-occurrences with host molecules.</title>
        <authorList>
            <person name="Baker J.L."/>
            <person name="Morton J.T."/>
            <person name="Dinis M."/>
            <person name="Alvarez R."/>
            <person name="Tran N.C."/>
            <person name="Knight R."/>
            <person name="Edlund A."/>
        </authorList>
    </citation>
    <scope>NUCLEOTIDE SEQUENCE</scope>
    <source>
        <strain evidence="1">JCVI_47_bin.3</strain>
    </source>
</reference>
<evidence type="ECO:0000313" key="1">
    <source>
        <dbReference type="EMBL" id="MBF1672594.1"/>
    </source>
</evidence>